<comment type="caution">
    <text evidence="1">The sequence shown here is derived from an EMBL/GenBank/DDBJ whole genome shotgun (WGS) entry which is preliminary data.</text>
</comment>
<dbReference type="AlphaFoldDB" id="A0A226DB79"/>
<evidence type="ECO:0000313" key="2">
    <source>
        <dbReference type="Proteomes" id="UP000198287"/>
    </source>
</evidence>
<name>A0A226DB79_FOLCA</name>
<proteinExistence type="predicted"/>
<dbReference type="Gene3D" id="3.30.420.10">
    <property type="entry name" value="Ribonuclease H-like superfamily/Ribonuclease H"/>
    <property type="match status" value="1"/>
</dbReference>
<sequence length="411" mass="47105">MYVTSVSLSCDNRRKTNPLDLKVTQKIRSKLCKKRKHELHQEEEEESEEVFMPKSLSTTSWKRCSLIFREDRIPNGCYIYLDVEKVSLRRQINPLLENSLVAVNRMDHEIRFRWERRMTNANVHFQAGVLVGLVDEKGVIILYAVINWHEDQVCQYHESLSEITPAMLSGGYDLGLIQHLIRKCLKNNSLVVQSVDGDLKSLLVCQEAHRYEDLTDFYSDGHNQAYGLKALALALLPDKGQSVSKPQANAAARSYRNDRTETTAIFSYAKFPTGVKLGLHKSLRNFTHGMSATMKLLKESPKNFALLATRLQISYLLLHLRNKVLQGEYECLAVYDIALSKPRFSVADNMLRDEIGLGIKALDQGGFPNLWEQELINFMKLKAMEWPRMKEASSLLSMNMLWPLEHVSSKL</sequence>
<dbReference type="EMBL" id="LNIX01000029">
    <property type="protein sequence ID" value="OXA41496.1"/>
    <property type="molecule type" value="Genomic_DNA"/>
</dbReference>
<reference evidence="1 2" key="1">
    <citation type="submission" date="2015-12" db="EMBL/GenBank/DDBJ databases">
        <title>The genome of Folsomia candida.</title>
        <authorList>
            <person name="Faddeeva A."/>
            <person name="Derks M.F."/>
            <person name="Anvar Y."/>
            <person name="Smit S."/>
            <person name="Van Straalen N."/>
            <person name="Roelofs D."/>
        </authorList>
    </citation>
    <scope>NUCLEOTIDE SEQUENCE [LARGE SCALE GENOMIC DNA]</scope>
    <source>
        <strain evidence="1 2">VU population</strain>
        <tissue evidence="1">Whole body</tissue>
    </source>
</reference>
<dbReference type="InterPro" id="IPR036397">
    <property type="entry name" value="RNaseH_sf"/>
</dbReference>
<organism evidence="1 2">
    <name type="scientific">Folsomia candida</name>
    <name type="common">Springtail</name>
    <dbReference type="NCBI Taxonomy" id="158441"/>
    <lineage>
        <taxon>Eukaryota</taxon>
        <taxon>Metazoa</taxon>
        <taxon>Ecdysozoa</taxon>
        <taxon>Arthropoda</taxon>
        <taxon>Hexapoda</taxon>
        <taxon>Collembola</taxon>
        <taxon>Entomobryomorpha</taxon>
        <taxon>Isotomoidea</taxon>
        <taxon>Isotomidae</taxon>
        <taxon>Proisotominae</taxon>
        <taxon>Folsomia</taxon>
    </lineage>
</organism>
<dbReference type="GO" id="GO:0003676">
    <property type="term" value="F:nucleic acid binding"/>
    <property type="evidence" value="ECO:0007669"/>
    <property type="project" value="InterPro"/>
</dbReference>
<evidence type="ECO:0000313" key="1">
    <source>
        <dbReference type="EMBL" id="OXA41496.1"/>
    </source>
</evidence>
<dbReference type="STRING" id="158441.A0A226DB79"/>
<accession>A0A226DB79</accession>
<dbReference type="Proteomes" id="UP000198287">
    <property type="component" value="Unassembled WGS sequence"/>
</dbReference>
<protein>
    <submittedName>
        <fullName evidence="1">Uncharacterized protein</fullName>
    </submittedName>
</protein>
<gene>
    <name evidence="1" type="ORF">Fcan01_23749</name>
</gene>
<keyword evidence="2" id="KW-1185">Reference proteome</keyword>